<feature type="domain" description="PB1" evidence="2">
    <location>
        <begin position="64"/>
        <end position="171"/>
    </location>
</feature>
<name>A0A9Q1KQ25_9CARY</name>
<dbReference type="InterPro" id="IPR053793">
    <property type="entry name" value="PB1-like"/>
</dbReference>
<feature type="region of interest" description="Disordered" evidence="1">
    <location>
        <begin position="1"/>
        <end position="21"/>
    </location>
</feature>
<dbReference type="SUPFAM" id="SSF54277">
    <property type="entry name" value="CAD &amp; PB1 domains"/>
    <property type="match status" value="1"/>
</dbReference>
<dbReference type="Pfam" id="PF00564">
    <property type="entry name" value="PB1"/>
    <property type="match status" value="1"/>
</dbReference>
<dbReference type="SMART" id="SM00666">
    <property type="entry name" value="PB1"/>
    <property type="match status" value="1"/>
</dbReference>
<comment type="caution">
    <text evidence="3">The sequence shown here is derived from an EMBL/GenBank/DDBJ whole genome shotgun (WGS) entry which is preliminary data.</text>
</comment>
<evidence type="ECO:0000259" key="2">
    <source>
        <dbReference type="PROSITE" id="PS51745"/>
    </source>
</evidence>
<evidence type="ECO:0000313" key="3">
    <source>
        <dbReference type="EMBL" id="KAJ8447604.1"/>
    </source>
</evidence>
<feature type="compositionally biased region" description="Polar residues" evidence="1">
    <location>
        <begin position="399"/>
        <end position="408"/>
    </location>
</feature>
<sequence length="786" mass="84844">MEPPPAPAIIATTSSTGTPPTSVAVSSVAVSAAATNYPDSIDSSPRSRATDFDDSFPPATAGSKLRLMCSYGGHIVPRPHDKSLCYVGGDTRIVVVDRSTTLSDLQSRLSKTLLNGRQFTLKYQLPNEDLDSLISVSTEEDLDNMVDEYDRLISNSNPAKPSRIRLFLFPSKPEGASSIGSILDGSNRSEDWFLNALNGAAAIQRGFSDPASVNCLLGLEENGNNFGNSDSKEMMEAAAAVAVNRGGGGGGGGGGIGEGKLGKLGNQNQSNPDIHSVPDSPIIETSSSFGSTNSSPSLANLPPIRVHVDDGSSRVSEQQRVGIEEQFAQMGVSSVQNQKQQGEESFVVLSSPAPPVVTGVPAEFPNRVFSDDERSDHGVPVGYRKPQQQPAQPPIGQPVMTSQSQAQHKQMGGGELPSPDSVSSDSSLSNAISRQKPVVYQDPSAQMSSGSNRLTANFVDPNTRLQMQQISETGYTLALQYDQQQQQFLQQHHFQQQHQQQQQQQQQPQQGQTQPQPQAQPQQYIPAGAHFVHHPAGAVPLSTYYPMYQPQQPHHQPHQYPVYYVQAGQAQAYSLPVQQQPNLGEPVNAVPSSRPQAPPNPTIITTSSAYNPTRNVPPSKPDMPPGVYRTAASAGPQLVQVPSSQHQTQPQPQPQPQPPPQQQQQQQQFMAYSQIHHQSQSIPPNSTANAGYTYEFADPSHAQIYYTQPLAPPLAAQYQAVTSGATMVMADNSSQLSNDNLKQQIRSSQPLSSSMCIVELPVGELFHVASMENGMFYGRRKLLISR</sequence>
<dbReference type="CDD" id="cd06410">
    <property type="entry name" value="PB1_UP2"/>
    <property type="match status" value="1"/>
</dbReference>
<feature type="region of interest" description="Disordered" evidence="1">
    <location>
        <begin position="247"/>
        <end position="278"/>
    </location>
</feature>
<dbReference type="PROSITE" id="PS51745">
    <property type="entry name" value="PB1"/>
    <property type="match status" value="1"/>
</dbReference>
<feature type="compositionally biased region" description="Gly residues" evidence="1">
    <location>
        <begin position="247"/>
        <end position="259"/>
    </location>
</feature>
<feature type="region of interest" description="Disordered" evidence="1">
    <location>
        <begin position="581"/>
        <end position="687"/>
    </location>
</feature>
<feature type="compositionally biased region" description="Low complexity" evidence="1">
    <location>
        <begin position="416"/>
        <end position="429"/>
    </location>
</feature>
<organism evidence="3 4">
    <name type="scientific">Carnegiea gigantea</name>
    <dbReference type="NCBI Taxonomy" id="171969"/>
    <lineage>
        <taxon>Eukaryota</taxon>
        <taxon>Viridiplantae</taxon>
        <taxon>Streptophyta</taxon>
        <taxon>Embryophyta</taxon>
        <taxon>Tracheophyta</taxon>
        <taxon>Spermatophyta</taxon>
        <taxon>Magnoliopsida</taxon>
        <taxon>eudicotyledons</taxon>
        <taxon>Gunneridae</taxon>
        <taxon>Pentapetalae</taxon>
        <taxon>Caryophyllales</taxon>
        <taxon>Cactineae</taxon>
        <taxon>Cactaceae</taxon>
        <taxon>Cactoideae</taxon>
        <taxon>Echinocereeae</taxon>
        <taxon>Carnegiea</taxon>
    </lineage>
</organism>
<feature type="compositionally biased region" description="Low complexity" evidence="1">
    <location>
        <begin position="8"/>
        <end position="21"/>
    </location>
</feature>
<feature type="region of interest" description="Disordered" evidence="1">
    <location>
        <begin position="490"/>
        <end position="521"/>
    </location>
</feature>
<protein>
    <recommendedName>
        <fullName evidence="2">PB1 domain-containing protein</fullName>
    </recommendedName>
</protein>
<dbReference type="Gene3D" id="3.10.20.90">
    <property type="entry name" value="Phosphatidylinositol 3-kinase Catalytic Subunit, Chain A, domain 1"/>
    <property type="match status" value="1"/>
</dbReference>
<gene>
    <name evidence="3" type="ORF">Cgig2_031658</name>
</gene>
<dbReference type="OrthoDB" id="774308at2759"/>
<dbReference type="Proteomes" id="UP001153076">
    <property type="component" value="Unassembled WGS sequence"/>
</dbReference>
<accession>A0A9Q1KQ25</accession>
<dbReference type="PANTHER" id="PTHR31066:SF27">
    <property type="entry name" value="EXPRESSED PROTEIN"/>
    <property type="match status" value="1"/>
</dbReference>
<evidence type="ECO:0000313" key="4">
    <source>
        <dbReference type="Proteomes" id="UP001153076"/>
    </source>
</evidence>
<proteinExistence type="predicted"/>
<dbReference type="InterPro" id="IPR000270">
    <property type="entry name" value="PB1_dom"/>
</dbReference>
<feature type="compositionally biased region" description="Polar residues" evidence="1">
    <location>
        <begin position="443"/>
        <end position="455"/>
    </location>
</feature>
<dbReference type="EMBL" id="JAKOGI010000036">
    <property type="protein sequence ID" value="KAJ8447604.1"/>
    <property type="molecule type" value="Genomic_DNA"/>
</dbReference>
<dbReference type="PANTHER" id="PTHR31066">
    <property type="entry name" value="OS05G0427100 PROTEIN-RELATED"/>
    <property type="match status" value="1"/>
</dbReference>
<feature type="compositionally biased region" description="Pro residues" evidence="1">
    <location>
        <begin position="651"/>
        <end position="661"/>
    </location>
</feature>
<dbReference type="InterPro" id="IPR053198">
    <property type="entry name" value="Gynoecium_Dev_Regulator"/>
</dbReference>
<feature type="region of interest" description="Disordered" evidence="1">
    <location>
        <begin position="353"/>
        <end position="460"/>
    </location>
</feature>
<keyword evidence="4" id="KW-1185">Reference proteome</keyword>
<dbReference type="AlphaFoldDB" id="A0A9Q1KQ25"/>
<reference evidence="3" key="1">
    <citation type="submission" date="2022-04" db="EMBL/GenBank/DDBJ databases">
        <title>Carnegiea gigantea Genome sequencing and assembly v2.</title>
        <authorList>
            <person name="Copetti D."/>
            <person name="Sanderson M.J."/>
            <person name="Burquez A."/>
            <person name="Wojciechowski M.F."/>
        </authorList>
    </citation>
    <scope>NUCLEOTIDE SEQUENCE</scope>
    <source>
        <strain evidence="3">SGP5-SGP5p</strain>
        <tissue evidence="3">Aerial part</tissue>
    </source>
</reference>
<feature type="compositionally biased region" description="Polar residues" evidence="1">
    <location>
        <begin position="602"/>
        <end position="616"/>
    </location>
</feature>
<dbReference type="FunFam" id="3.10.20.90:FF:000058">
    <property type="entry name" value="Octicosapeptide/phox/Bem1p domain kinase superfamily protein"/>
    <property type="match status" value="1"/>
</dbReference>
<feature type="compositionally biased region" description="Polar residues" evidence="1">
    <location>
        <begin position="669"/>
        <end position="687"/>
    </location>
</feature>
<evidence type="ECO:0000256" key="1">
    <source>
        <dbReference type="SAM" id="MobiDB-lite"/>
    </source>
</evidence>